<dbReference type="RefSeq" id="XP_065643030.1">
    <property type="nucleotide sequence ID" value="XM_065786958.1"/>
</dbReference>
<dbReference type="Proteomes" id="UP001652625">
    <property type="component" value="Chromosome 01"/>
</dbReference>
<feature type="coiled-coil region" evidence="1">
    <location>
        <begin position="22"/>
        <end position="95"/>
    </location>
</feature>
<evidence type="ECO:0000256" key="1">
    <source>
        <dbReference type="SAM" id="Coils"/>
    </source>
</evidence>
<protein>
    <submittedName>
        <fullName evidence="3">Uncharacterized protein LOC136074621</fullName>
    </submittedName>
</protein>
<reference evidence="2" key="1">
    <citation type="submission" date="2025-05" db="UniProtKB">
        <authorList>
            <consortium name="RefSeq"/>
        </authorList>
    </citation>
    <scope>NUCLEOTIDE SEQUENCE [LARGE SCALE GENOMIC DNA]</scope>
</reference>
<evidence type="ECO:0000313" key="3">
    <source>
        <dbReference type="RefSeq" id="XP_065643030.1"/>
    </source>
</evidence>
<accession>A0ABM4B2K1</accession>
<dbReference type="GeneID" id="136074621"/>
<sequence length="452" mass="52771">MAKNFTPAQLKEILENHENTMMKIFNDRIEKMEIKFNNLKDENLTLKKELSEVQKAVEFIKSKKSPDISNIENGNNNIEEKIAELEDRSRRNSLRFVGIEDKANETWEESEQKIKEFLNTKLHIQENILIDRAHRVGKETGKNRSIVVRFQNYEDKALVLNKYTTMKLWNERLYVNEDFSDFTINLRRKLFKEAKELRAKGIKLANKIPITEKTFSDFLEPINNSLFIDNLYSDLSFDEFERAYKSLKRNKATGADEINGNIVIDCFENLKCILYKVFRASIQQGVFPDQLKIAKVTPIYKDGKKSNISNYRPISVLSTFSKILERIIYNRTYKYLNLNKLLYKNQFGLKKNCSTEQAITQFIREISNSFGRSQYTLGYENIDVPSVSVLNYSTSRNRIIEPQENSVTDHGYFLVPDSSRLSSCSQSIVLILQGLLYLSWEICCIVKHVFQP</sequence>
<keyword evidence="2" id="KW-1185">Reference proteome</keyword>
<gene>
    <name evidence="3" type="primary">LOC136074621</name>
</gene>
<organism evidence="2 3">
    <name type="scientific">Hydra vulgaris</name>
    <name type="common">Hydra</name>
    <name type="synonym">Hydra attenuata</name>
    <dbReference type="NCBI Taxonomy" id="6087"/>
    <lineage>
        <taxon>Eukaryota</taxon>
        <taxon>Metazoa</taxon>
        <taxon>Cnidaria</taxon>
        <taxon>Hydrozoa</taxon>
        <taxon>Hydroidolina</taxon>
        <taxon>Anthoathecata</taxon>
        <taxon>Aplanulata</taxon>
        <taxon>Hydridae</taxon>
        <taxon>Hydra</taxon>
    </lineage>
</organism>
<name>A0ABM4B2K1_HYDVU</name>
<dbReference type="Gene3D" id="3.30.70.1820">
    <property type="entry name" value="L1 transposable element, RRM domain"/>
    <property type="match status" value="1"/>
</dbReference>
<keyword evidence="1" id="KW-0175">Coiled coil</keyword>
<dbReference type="PANTHER" id="PTHR19446">
    <property type="entry name" value="REVERSE TRANSCRIPTASES"/>
    <property type="match status" value="1"/>
</dbReference>
<evidence type="ECO:0000313" key="2">
    <source>
        <dbReference type="Proteomes" id="UP001652625"/>
    </source>
</evidence>
<proteinExistence type="predicted"/>
<reference evidence="3" key="2">
    <citation type="submission" date="2025-08" db="UniProtKB">
        <authorList>
            <consortium name="RefSeq"/>
        </authorList>
    </citation>
    <scope>IDENTIFICATION</scope>
</reference>